<accession>A0A224YJ09</accession>
<name>A0A224YJ09_9ACAR</name>
<reference evidence="1" key="1">
    <citation type="journal article" date="2017" name="Parasit. Vectors">
        <title>Sialotranscriptomics of Rhipicephalus zambeziensis reveals intricate expression profiles of secretory proteins and suggests tight temporal transcriptional regulation during blood-feeding.</title>
        <authorList>
            <person name="de Castro M.H."/>
            <person name="de Klerk D."/>
            <person name="Pienaar R."/>
            <person name="Rees D.J.G."/>
            <person name="Mans B.J."/>
        </authorList>
    </citation>
    <scope>NUCLEOTIDE SEQUENCE</scope>
    <source>
        <tissue evidence="1">Salivary glands</tissue>
    </source>
</reference>
<sequence length="121" mass="13238">MAPRGLEPLCRKMKLSKSSAVPLYHLDLFKLSNSSQLAHKVHNEPGLLSKTKAKTQQKNAKFPLSRTKLGIAKHGPTAAHTPHQLTYLASRCTASSSGVHTFSGRPVILWTRLAQPGYALQ</sequence>
<proteinExistence type="predicted"/>
<organism evidence="1">
    <name type="scientific">Rhipicephalus zambeziensis</name>
    <dbReference type="NCBI Taxonomy" id="60191"/>
    <lineage>
        <taxon>Eukaryota</taxon>
        <taxon>Metazoa</taxon>
        <taxon>Ecdysozoa</taxon>
        <taxon>Arthropoda</taxon>
        <taxon>Chelicerata</taxon>
        <taxon>Arachnida</taxon>
        <taxon>Acari</taxon>
        <taxon>Parasitiformes</taxon>
        <taxon>Ixodida</taxon>
        <taxon>Ixodoidea</taxon>
        <taxon>Ixodidae</taxon>
        <taxon>Rhipicephalinae</taxon>
        <taxon>Rhipicephalus</taxon>
        <taxon>Rhipicephalus</taxon>
    </lineage>
</organism>
<dbReference type="EMBL" id="GFPF01003355">
    <property type="protein sequence ID" value="MAA14501.1"/>
    <property type="molecule type" value="Transcribed_RNA"/>
</dbReference>
<dbReference type="AlphaFoldDB" id="A0A224YJ09"/>
<evidence type="ECO:0000313" key="1">
    <source>
        <dbReference type="EMBL" id="MAA14501.1"/>
    </source>
</evidence>
<protein>
    <submittedName>
        <fullName evidence="1">Uncharacterized protein</fullName>
    </submittedName>
</protein>